<evidence type="ECO:0000313" key="3">
    <source>
        <dbReference type="Proteomes" id="UP000297549"/>
    </source>
</evidence>
<proteinExistence type="predicted"/>
<dbReference type="EMBL" id="SRLC01000003">
    <property type="protein sequence ID" value="TGE20520.1"/>
    <property type="molecule type" value="Genomic_DNA"/>
</dbReference>
<comment type="caution">
    <text evidence="2">The sequence shown here is derived from an EMBL/GenBank/DDBJ whole genome shotgun (WGS) entry which is preliminary data.</text>
</comment>
<organism evidence="2 3">
    <name type="scientific">Hymenobacter aquaticus</name>
    <dbReference type="NCBI Taxonomy" id="1867101"/>
    <lineage>
        <taxon>Bacteria</taxon>
        <taxon>Pseudomonadati</taxon>
        <taxon>Bacteroidota</taxon>
        <taxon>Cytophagia</taxon>
        <taxon>Cytophagales</taxon>
        <taxon>Hymenobacteraceae</taxon>
        <taxon>Hymenobacter</taxon>
    </lineage>
</organism>
<feature type="compositionally biased region" description="Polar residues" evidence="1">
    <location>
        <begin position="1"/>
        <end position="11"/>
    </location>
</feature>
<name>A0A4Z0PS13_9BACT</name>
<dbReference type="RefSeq" id="WP_135465321.1">
    <property type="nucleotide sequence ID" value="NZ_SRLC01000003.1"/>
</dbReference>
<evidence type="ECO:0000313" key="2">
    <source>
        <dbReference type="EMBL" id="TGE20520.1"/>
    </source>
</evidence>
<accession>A0A4Z0PS13</accession>
<keyword evidence="3" id="KW-1185">Reference proteome</keyword>
<sequence length="71" mass="7359">MSSYTTHSESLNDFPALPENAAAASSAPDPKTGAPDSRAAETSAAMVYAVGEYVVGDADDTLLNGHPDIRY</sequence>
<protein>
    <submittedName>
        <fullName evidence="2">Uncharacterized protein</fullName>
    </submittedName>
</protein>
<dbReference type="Proteomes" id="UP000297549">
    <property type="component" value="Unassembled WGS sequence"/>
</dbReference>
<reference evidence="2 3" key="1">
    <citation type="submission" date="2019-04" db="EMBL/GenBank/DDBJ databases">
        <authorList>
            <person name="Feng G."/>
            <person name="Zhang J."/>
            <person name="Zhu H."/>
        </authorList>
    </citation>
    <scope>NUCLEOTIDE SEQUENCE [LARGE SCALE GENOMIC DNA]</scope>
    <source>
        <strain evidence="2 3">JCM 31653</strain>
    </source>
</reference>
<feature type="region of interest" description="Disordered" evidence="1">
    <location>
        <begin position="1"/>
        <end position="41"/>
    </location>
</feature>
<gene>
    <name evidence="2" type="ORF">E5K00_21235</name>
</gene>
<dbReference type="AlphaFoldDB" id="A0A4Z0PS13"/>
<evidence type="ECO:0000256" key="1">
    <source>
        <dbReference type="SAM" id="MobiDB-lite"/>
    </source>
</evidence>